<feature type="compositionally biased region" description="Basic and acidic residues" evidence="1">
    <location>
        <begin position="722"/>
        <end position="731"/>
    </location>
</feature>
<proteinExistence type="predicted"/>
<protein>
    <submittedName>
        <fullName evidence="2">Uncharacterized protein</fullName>
    </submittedName>
</protein>
<sequence length="731" mass="84003">MQRALFTEEEVRLASERRLKYRGSAKVSISDIEFDPPLPRDLDSRNLDRICQIFRKNRCRRLDVENRIPVIVARNDLSTALEQAEVTAGALMTKSAERLPSLRFPSGKLRGLHGRHRAQAGSMVLAPIDRWWAVDLYFDDISEELRTTLVEEYSNQKSPTDGEIYRKIRQYEGEKNEPFRERWFVRLSKSNQGRLEQLDNRRNRRLRGAFDKLLRIPGIWPNGMRISMLHRLIATDCVEEMITYLKHIEEFWSSLVGADTAAMKKIDQDTVDNLQLLAPGKSRADKSTACGLVLSGRAFSDFSETERRSIWSRLEVFDGLVPSLYTFFEDFKYLENCAQCIKRLFGPVNESIWNTMKHMFHGSPDLEQDCLIQTSECTERLQRAGCAECLDLGYRQVWLFAMRNYTLMPTDPKNDDDLLAKPNRAMADARTIYDMADLARRLGFHSSEIESLLQGSPDRQIARDALLQARKPHRFRYDVRKFDALVDRIVECFSAAVPYEPERNPELLADSTVKARARCGTPQKRTHRQDSLHLFIDYLHKDEIIIADTITTFFVRRCVYFAFFGKPCSHSNLHMDRDGDPLSQSSPVFSPLFIRDDSAAADLETTIPARQTAEQPESEPEGASAGRGQQNIRERQHQSRVHERLRRRTRKMRKRRRQTQLGGQTAEPSMELDSLSARSTNDEVKDNDGSDPRITDAGTPEPSSPTAAVDLMSRATTPDPEPLVHDRTERE</sequence>
<organism evidence="2 3">
    <name type="scientific">Aspergillus pseudonomiae</name>
    <dbReference type="NCBI Taxonomy" id="1506151"/>
    <lineage>
        <taxon>Eukaryota</taxon>
        <taxon>Fungi</taxon>
        <taxon>Dikarya</taxon>
        <taxon>Ascomycota</taxon>
        <taxon>Pezizomycotina</taxon>
        <taxon>Eurotiomycetes</taxon>
        <taxon>Eurotiomycetidae</taxon>
        <taxon>Eurotiales</taxon>
        <taxon>Aspergillaceae</taxon>
        <taxon>Aspergillus</taxon>
        <taxon>Aspergillus subgen. Circumdati</taxon>
    </lineage>
</organism>
<dbReference type="InterPro" id="IPR022198">
    <property type="entry name" value="DUF3723"/>
</dbReference>
<feature type="compositionally biased region" description="Basic and acidic residues" evidence="1">
    <location>
        <begin position="680"/>
        <end position="694"/>
    </location>
</feature>
<feature type="region of interest" description="Disordered" evidence="1">
    <location>
        <begin position="607"/>
        <end position="731"/>
    </location>
</feature>
<dbReference type="RefSeq" id="XP_031934241.1">
    <property type="nucleotide sequence ID" value="XM_032088572.1"/>
</dbReference>
<dbReference type="Pfam" id="PF12520">
    <property type="entry name" value="DUF3723"/>
    <property type="match status" value="1"/>
</dbReference>
<evidence type="ECO:0000256" key="1">
    <source>
        <dbReference type="SAM" id="MobiDB-lite"/>
    </source>
</evidence>
<keyword evidence="3" id="KW-1185">Reference proteome</keyword>
<feature type="non-terminal residue" evidence="2">
    <location>
        <position position="731"/>
    </location>
</feature>
<evidence type="ECO:0000313" key="2">
    <source>
        <dbReference type="EMBL" id="KAE8396922.1"/>
    </source>
</evidence>
<evidence type="ECO:0000313" key="3">
    <source>
        <dbReference type="Proteomes" id="UP000325579"/>
    </source>
</evidence>
<dbReference type="GeneID" id="43673263"/>
<dbReference type="AlphaFoldDB" id="A0A5N7CRP6"/>
<dbReference type="Proteomes" id="UP000325579">
    <property type="component" value="Unassembled WGS sequence"/>
</dbReference>
<accession>A0A5N7CRP6</accession>
<reference evidence="2 3" key="1">
    <citation type="submission" date="2019-04" db="EMBL/GenBank/DDBJ databases">
        <authorList>
            <consortium name="DOE Joint Genome Institute"/>
            <person name="Mondo S."/>
            <person name="Kjaerbolling I."/>
            <person name="Vesth T."/>
            <person name="Frisvad J.C."/>
            <person name="Nybo J.L."/>
            <person name="Theobald S."/>
            <person name="Kildgaard S."/>
            <person name="Isbrandt T."/>
            <person name="Kuo A."/>
            <person name="Sato A."/>
            <person name="Lyhne E.K."/>
            <person name="Kogle M.E."/>
            <person name="Wiebenga A."/>
            <person name="Kun R.S."/>
            <person name="Lubbers R.J."/>
            <person name="Makela M.R."/>
            <person name="Barry K."/>
            <person name="Chovatia M."/>
            <person name="Clum A."/>
            <person name="Daum C."/>
            <person name="Haridas S."/>
            <person name="He G."/>
            <person name="LaButti K."/>
            <person name="Lipzen A."/>
            <person name="Riley R."/>
            <person name="Salamov A."/>
            <person name="Simmons B.A."/>
            <person name="Magnuson J.K."/>
            <person name="Henrissat B."/>
            <person name="Mortensen U.H."/>
            <person name="Larsen T.O."/>
            <person name="Devries R.P."/>
            <person name="Grigoriev I.V."/>
            <person name="Machida M."/>
            <person name="Baker S.E."/>
            <person name="Andersen M.R."/>
            <person name="Cantor M.N."/>
            <person name="Hua S.X."/>
        </authorList>
    </citation>
    <scope>NUCLEOTIDE SEQUENCE [LARGE SCALE GENOMIC DNA]</scope>
    <source>
        <strain evidence="2 3">CBS 119388</strain>
    </source>
</reference>
<feature type="compositionally biased region" description="Basic and acidic residues" evidence="1">
    <location>
        <begin position="632"/>
        <end position="642"/>
    </location>
</feature>
<feature type="compositionally biased region" description="Basic residues" evidence="1">
    <location>
        <begin position="643"/>
        <end position="658"/>
    </location>
</feature>
<dbReference type="OrthoDB" id="4227485at2759"/>
<name>A0A5N7CRP6_9EURO</name>
<dbReference type="EMBL" id="ML736949">
    <property type="protein sequence ID" value="KAE8396922.1"/>
    <property type="molecule type" value="Genomic_DNA"/>
</dbReference>
<gene>
    <name evidence="2" type="ORF">BDV37DRAFT_289864</name>
</gene>